<feature type="domain" description="Thiamine pyrophosphate enzyme TPP-binding" evidence="5">
    <location>
        <begin position="384"/>
        <end position="519"/>
    </location>
</feature>
<dbReference type="GO" id="GO:0000287">
    <property type="term" value="F:magnesium ion binding"/>
    <property type="evidence" value="ECO:0007669"/>
    <property type="project" value="InterPro"/>
</dbReference>
<organism evidence="7 8">
    <name type="scientific">Singulisphaera acidiphila (strain ATCC BAA-1392 / DSM 18658 / VKM B-2454 / MOB10)</name>
    <dbReference type="NCBI Taxonomy" id="886293"/>
    <lineage>
        <taxon>Bacteria</taxon>
        <taxon>Pseudomonadati</taxon>
        <taxon>Planctomycetota</taxon>
        <taxon>Planctomycetia</taxon>
        <taxon>Isosphaerales</taxon>
        <taxon>Isosphaeraceae</taxon>
        <taxon>Singulisphaera</taxon>
    </lineage>
</organism>
<evidence type="ECO:0000259" key="6">
    <source>
        <dbReference type="Pfam" id="PF02776"/>
    </source>
</evidence>
<dbReference type="InterPro" id="IPR029061">
    <property type="entry name" value="THDP-binding"/>
</dbReference>
<dbReference type="Pfam" id="PF02775">
    <property type="entry name" value="TPP_enzyme_C"/>
    <property type="match status" value="1"/>
</dbReference>
<dbReference type="GO" id="GO:0003984">
    <property type="term" value="F:acetolactate synthase activity"/>
    <property type="evidence" value="ECO:0007669"/>
    <property type="project" value="TreeGrafter"/>
</dbReference>
<dbReference type="GO" id="GO:0009099">
    <property type="term" value="P:L-valine biosynthetic process"/>
    <property type="evidence" value="ECO:0007669"/>
    <property type="project" value="TreeGrafter"/>
</dbReference>
<dbReference type="Gene3D" id="3.40.50.970">
    <property type="match status" value="2"/>
</dbReference>
<dbReference type="Gene3D" id="3.40.50.1220">
    <property type="entry name" value="TPP-binding domain"/>
    <property type="match status" value="1"/>
</dbReference>
<dbReference type="EMBL" id="CP003364">
    <property type="protein sequence ID" value="AGA30476.1"/>
    <property type="molecule type" value="Genomic_DNA"/>
</dbReference>
<dbReference type="AlphaFoldDB" id="L0DP81"/>
<name>L0DP81_SINAD</name>
<dbReference type="GO" id="GO:0030976">
    <property type="term" value="F:thiamine pyrophosphate binding"/>
    <property type="evidence" value="ECO:0007669"/>
    <property type="project" value="InterPro"/>
</dbReference>
<keyword evidence="2 3" id="KW-0786">Thiamine pyrophosphate</keyword>
<proteinExistence type="inferred from homology"/>
<evidence type="ECO:0000313" key="8">
    <source>
        <dbReference type="Proteomes" id="UP000010798"/>
    </source>
</evidence>
<dbReference type="InterPro" id="IPR011766">
    <property type="entry name" value="TPP_enzyme_TPP-bd"/>
</dbReference>
<dbReference type="SUPFAM" id="SSF52467">
    <property type="entry name" value="DHS-like NAD/FAD-binding domain"/>
    <property type="match status" value="1"/>
</dbReference>
<dbReference type="GO" id="GO:0016874">
    <property type="term" value="F:ligase activity"/>
    <property type="evidence" value="ECO:0007669"/>
    <property type="project" value="UniProtKB-KW"/>
</dbReference>
<dbReference type="Pfam" id="PF02776">
    <property type="entry name" value="TPP_enzyme_N"/>
    <property type="match status" value="1"/>
</dbReference>
<dbReference type="STRING" id="886293.Sinac_6396"/>
<evidence type="ECO:0000259" key="4">
    <source>
        <dbReference type="Pfam" id="PF00205"/>
    </source>
</evidence>
<dbReference type="InterPro" id="IPR029035">
    <property type="entry name" value="DHS-like_NAD/FAD-binding_dom"/>
</dbReference>
<evidence type="ECO:0000256" key="3">
    <source>
        <dbReference type="RuleBase" id="RU362132"/>
    </source>
</evidence>
<dbReference type="InterPro" id="IPR012000">
    <property type="entry name" value="Thiamin_PyroP_enz_cen_dom"/>
</dbReference>
<feature type="domain" description="Thiamine pyrophosphate enzyme N-terminal TPP-binding" evidence="6">
    <location>
        <begin position="3"/>
        <end position="110"/>
    </location>
</feature>
<dbReference type="GO" id="GO:0009097">
    <property type="term" value="P:isoleucine biosynthetic process"/>
    <property type="evidence" value="ECO:0007669"/>
    <property type="project" value="TreeGrafter"/>
</dbReference>
<dbReference type="eggNOG" id="COG0028">
    <property type="taxonomic scope" value="Bacteria"/>
</dbReference>
<dbReference type="PANTHER" id="PTHR18968:SF167">
    <property type="entry name" value="ACETOLACTATE SYNTHASE LARGE SUBUNIT ILVB2-RELATED"/>
    <property type="match status" value="1"/>
</dbReference>
<dbReference type="FunFam" id="3.40.50.970:FF:000007">
    <property type="entry name" value="Acetolactate synthase"/>
    <property type="match status" value="1"/>
</dbReference>
<sequence>MRNGADLLVDGLVRLGFRHLFGMPGSHSTTIYDALRRQGSIATILTRNEQAGAFAADGYARVTGKPGLVCTTAGPGATNALTGVAECWADSVPILLLAGQVNADRIHQECGAYHEVDLESIFRPVTKWRGTARAVDDIPAMLGQAFDAMSRGRPRPTALFLPQDLMRQESHASDSAVVPAVPPSPSQSIPAQAIAEAVALLRGSQRPIILAGGGALWAGAAAEVRAVAERLGAPVVTSLNGKGILDERDPYSLGHARSARAKEALPHADAMLAIGCRFTEVMTDWRRMPVPANLVQIDVDPDQIGMNHPVAVGIEADAKAALTELLRALPEGPTEGWGPIWEQARAARPARPEWLIETLRAVLPESTPVFADACEMGYRLHTDWTSYGPRSLFYPSNYITLGWGFPAALGAAVARGGEPVVSVSGDGGFLMTAQELATATRYRLPVIAIVHNDSSYGAIKNIQQRAHEGRYLDVELNNPDFLKLADAFGVPSARVTDADELRGAVIAALDRQGPTLIEVPDRWRSFRT</sequence>
<dbReference type="CDD" id="cd00568">
    <property type="entry name" value="TPP_enzymes"/>
    <property type="match status" value="1"/>
</dbReference>
<dbReference type="OrthoDB" id="4494979at2"/>
<keyword evidence="8" id="KW-1185">Reference proteome</keyword>
<dbReference type="CDD" id="cd07035">
    <property type="entry name" value="TPP_PYR_POX_like"/>
    <property type="match status" value="1"/>
</dbReference>
<dbReference type="PANTHER" id="PTHR18968">
    <property type="entry name" value="THIAMINE PYROPHOSPHATE ENZYMES"/>
    <property type="match status" value="1"/>
</dbReference>
<keyword evidence="7" id="KW-0436">Ligase</keyword>
<dbReference type="GO" id="GO:0050660">
    <property type="term" value="F:flavin adenine dinucleotide binding"/>
    <property type="evidence" value="ECO:0007669"/>
    <property type="project" value="TreeGrafter"/>
</dbReference>
<feature type="domain" description="Thiamine pyrophosphate enzyme central" evidence="4">
    <location>
        <begin position="194"/>
        <end position="325"/>
    </location>
</feature>
<dbReference type="InterPro" id="IPR045229">
    <property type="entry name" value="TPP_enz"/>
</dbReference>
<reference evidence="7 8" key="1">
    <citation type="submission" date="2012-02" db="EMBL/GenBank/DDBJ databases">
        <title>Complete sequence of chromosome of Singulisphaera acidiphila DSM 18658.</title>
        <authorList>
            <consortium name="US DOE Joint Genome Institute (JGI-PGF)"/>
            <person name="Lucas S."/>
            <person name="Copeland A."/>
            <person name="Lapidus A."/>
            <person name="Glavina del Rio T."/>
            <person name="Dalin E."/>
            <person name="Tice H."/>
            <person name="Bruce D."/>
            <person name="Goodwin L."/>
            <person name="Pitluck S."/>
            <person name="Peters L."/>
            <person name="Ovchinnikova G."/>
            <person name="Chertkov O."/>
            <person name="Kyrpides N."/>
            <person name="Mavromatis K."/>
            <person name="Ivanova N."/>
            <person name="Brettin T."/>
            <person name="Detter J.C."/>
            <person name="Han C."/>
            <person name="Larimer F."/>
            <person name="Land M."/>
            <person name="Hauser L."/>
            <person name="Markowitz V."/>
            <person name="Cheng J.-F."/>
            <person name="Hugenholtz P."/>
            <person name="Woyke T."/>
            <person name="Wu D."/>
            <person name="Tindall B."/>
            <person name="Pomrenke H."/>
            <person name="Brambilla E."/>
            <person name="Klenk H.-P."/>
            <person name="Eisen J.A."/>
        </authorList>
    </citation>
    <scope>NUCLEOTIDE SEQUENCE [LARGE SCALE GENOMIC DNA]</scope>
    <source>
        <strain evidence="8">ATCC BAA-1392 / DSM 18658 / VKM B-2454 / MOB10</strain>
    </source>
</reference>
<evidence type="ECO:0000313" key="7">
    <source>
        <dbReference type="EMBL" id="AGA30476.1"/>
    </source>
</evidence>
<comment type="similarity">
    <text evidence="1 3">Belongs to the TPP enzyme family.</text>
</comment>
<protein>
    <submittedName>
        <fullName evidence="7">Thiamine pyrophosphate-dependent enzyme, possible carboligase or decarboxylase</fullName>
    </submittedName>
</protein>
<dbReference type="KEGG" id="saci:Sinac_6396"/>
<evidence type="ECO:0000256" key="2">
    <source>
        <dbReference type="ARBA" id="ARBA00023052"/>
    </source>
</evidence>
<dbReference type="RefSeq" id="WP_015249559.1">
    <property type="nucleotide sequence ID" value="NC_019892.1"/>
</dbReference>
<dbReference type="HOGENOM" id="CLU_013748_3_1_0"/>
<dbReference type="GO" id="GO:0005948">
    <property type="term" value="C:acetolactate synthase complex"/>
    <property type="evidence" value="ECO:0007669"/>
    <property type="project" value="TreeGrafter"/>
</dbReference>
<dbReference type="Pfam" id="PF00205">
    <property type="entry name" value="TPP_enzyme_M"/>
    <property type="match status" value="1"/>
</dbReference>
<dbReference type="Proteomes" id="UP000010798">
    <property type="component" value="Chromosome"/>
</dbReference>
<dbReference type="InterPro" id="IPR012001">
    <property type="entry name" value="Thiamin_PyroP_enz_TPP-bd_dom"/>
</dbReference>
<evidence type="ECO:0000256" key="1">
    <source>
        <dbReference type="ARBA" id="ARBA00007812"/>
    </source>
</evidence>
<gene>
    <name evidence="7" type="ordered locus">Sinac_6396</name>
</gene>
<dbReference type="SUPFAM" id="SSF52518">
    <property type="entry name" value="Thiamin diphosphate-binding fold (THDP-binding)"/>
    <property type="match status" value="2"/>
</dbReference>
<evidence type="ECO:0000259" key="5">
    <source>
        <dbReference type="Pfam" id="PF02775"/>
    </source>
</evidence>
<accession>L0DP81</accession>